<gene>
    <name evidence="2" type="ORF">JIN82_03410</name>
</gene>
<protein>
    <submittedName>
        <fullName evidence="2">Uncharacterized protein</fullName>
    </submittedName>
</protein>
<sequence>MNADSEKKIVDGVLEHFKFPDDWVVKAESSYYDSVETKVVVRRSLLLDITKLIPEGIDRPGIRDSSVESRRFYAGLARRFRDDVCDGLSHLTSHEFDSMNLDQRPNASPSTAVFYNQDCVVTVISEFEEVRDDHVLWSIDFAAAFDAPTTQKSKSGEQGGGGQAATRSESK</sequence>
<comment type="caution">
    <text evidence="2">The sequence shown here is derived from an EMBL/GenBank/DDBJ whole genome shotgun (WGS) entry which is preliminary data.</text>
</comment>
<dbReference type="EMBL" id="JAENIM010000018">
    <property type="protein sequence ID" value="MBK1790200.1"/>
    <property type="molecule type" value="Genomic_DNA"/>
</dbReference>
<accession>A0A8J7SGM6</accession>
<organism evidence="2 3">
    <name type="scientific">Persicirhabdus sediminis</name>
    <dbReference type="NCBI Taxonomy" id="454144"/>
    <lineage>
        <taxon>Bacteria</taxon>
        <taxon>Pseudomonadati</taxon>
        <taxon>Verrucomicrobiota</taxon>
        <taxon>Verrucomicrobiia</taxon>
        <taxon>Verrucomicrobiales</taxon>
        <taxon>Verrucomicrobiaceae</taxon>
        <taxon>Persicirhabdus</taxon>
    </lineage>
</organism>
<keyword evidence="3" id="KW-1185">Reference proteome</keyword>
<dbReference type="AlphaFoldDB" id="A0A8J7SGM6"/>
<dbReference type="RefSeq" id="WP_200310240.1">
    <property type="nucleotide sequence ID" value="NZ_JAENIM010000018.1"/>
</dbReference>
<evidence type="ECO:0000313" key="2">
    <source>
        <dbReference type="EMBL" id="MBK1790200.1"/>
    </source>
</evidence>
<evidence type="ECO:0000256" key="1">
    <source>
        <dbReference type="SAM" id="MobiDB-lite"/>
    </source>
</evidence>
<proteinExistence type="predicted"/>
<feature type="region of interest" description="Disordered" evidence="1">
    <location>
        <begin position="148"/>
        <end position="171"/>
    </location>
</feature>
<evidence type="ECO:0000313" key="3">
    <source>
        <dbReference type="Proteomes" id="UP000624703"/>
    </source>
</evidence>
<reference evidence="2" key="1">
    <citation type="submission" date="2021-01" db="EMBL/GenBank/DDBJ databases">
        <title>Modified the classification status of verrucomicrobia.</title>
        <authorList>
            <person name="Feng X."/>
        </authorList>
    </citation>
    <scope>NUCLEOTIDE SEQUENCE</scope>
    <source>
        <strain evidence="2">_KCTC 22039</strain>
    </source>
</reference>
<dbReference type="Proteomes" id="UP000624703">
    <property type="component" value="Unassembled WGS sequence"/>
</dbReference>
<name>A0A8J7SGM6_9BACT</name>